<sequence>MITSRLGFFWLLLFLWGFAPQSGCLSQTFRIGNFHSLKATTFDKDSKDVFAIWDDSVRVFHAPAYTTSELIPMNPPQKNFAGAYHPIVIDSELHFVSKSGGMLYRLEGDSLRRIDRSFDHRMQINCTLFTRNDTIMKYGGYGFWSQRNFFTYFSRETNEWEIVSPRGSEVLPEGTQSSYQVQKGNDIYIFSGLSTDPFDPLNMNEFDEIWKFDMEGRRWEKEGKLNEDFHNHSLVVHMGDKILFDVPMEYKLVLADPIRNTLTYYEVWGETRKLFLHYSDQHIIPNFYHDGKFYLVGQIDPSPTENLDLAYTVLDESEVLKKPIAEEPMYSTDEFPLEIAGGVVATLGVVLFLFFGVRRLQERNKVGVYPDKIRYGGKGVAMDATSVQVLNLLLRSEGEVQSQAVMDLVENPAQSHAHNIRVKNQVVENLNFQLRTLLVLEKDLITPGKSDEDKRIKTYQIDRSYFAVR</sequence>
<evidence type="ECO:0008006" key="4">
    <source>
        <dbReference type="Google" id="ProtNLM"/>
    </source>
</evidence>
<name>A0ABQ1R086_9FLAO</name>
<reference evidence="3" key="1">
    <citation type="journal article" date="2019" name="Int. J. Syst. Evol. Microbiol.">
        <title>The Global Catalogue of Microorganisms (GCM) 10K type strain sequencing project: providing services to taxonomists for standard genome sequencing and annotation.</title>
        <authorList>
            <consortium name="The Broad Institute Genomics Platform"/>
            <consortium name="The Broad Institute Genome Sequencing Center for Infectious Disease"/>
            <person name="Wu L."/>
            <person name="Ma J."/>
        </authorList>
    </citation>
    <scope>NUCLEOTIDE SEQUENCE [LARGE SCALE GENOMIC DNA]</scope>
    <source>
        <strain evidence="3">CGMCC 1.12606</strain>
    </source>
</reference>
<dbReference type="RefSeq" id="WP_188370211.1">
    <property type="nucleotide sequence ID" value="NZ_BMFH01000001.1"/>
</dbReference>
<dbReference type="Proteomes" id="UP000625780">
    <property type="component" value="Unassembled WGS sequence"/>
</dbReference>
<dbReference type="Gene3D" id="2.120.10.80">
    <property type="entry name" value="Kelch-type beta propeller"/>
    <property type="match status" value="1"/>
</dbReference>
<feature type="transmembrane region" description="Helical" evidence="1">
    <location>
        <begin position="339"/>
        <end position="357"/>
    </location>
</feature>
<keyword evidence="1" id="KW-0472">Membrane</keyword>
<keyword evidence="3" id="KW-1185">Reference proteome</keyword>
<dbReference type="SUPFAM" id="SSF117281">
    <property type="entry name" value="Kelch motif"/>
    <property type="match status" value="1"/>
</dbReference>
<dbReference type="EMBL" id="BMFH01000001">
    <property type="protein sequence ID" value="GGD50617.1"/>
    <property type="molecule type" value="Genomic_DNA"/>
</dbReference>
<organism evidence="2 3">
    <name type="scientific">Muriicola marianensis</name>
    <dbReference type="NCBI Taxonomy" id="1324801"/>
    <lineage>
        <taxon>Bacteria</taxon>
        <taxon>Pseudomonadati</taxon>
        <taxon>Bacteroidota</taxon>
        <taxon>Flavobacteriia</taxon>
        <taxon>Flavobacteriales</taxon>
        <taxon>Flavobacteriaceae</taxon>
        <taxon>Muriicola</taxon>
    </lineage>
</organism>
<evidence type="ECO:0000313" key="3">
    <source>
        <dbReference type="Proteomes" id="UP000625780"/>
    </source>
</evidence>
<dbReference type="InterPro" id="IPR015915">
    <property type="entry name" value="Kelch-typ_b-propeller"/>
</dbReference>
<protein>
    <recommendedName>
        <fullName evidence="4">DUF4350 domain-containing protein</fullName>
    </recommendedName>
</protein>
<gene>
    <name evidence="2" type="ORF">GCM10011361_16600</name>
</gene>
<keyword evidence="1" id="KW-0812">Transmembrane</keyword>
<proteinExistence type="predicted"/>
<evidence type="ECO:0000313" key="2">
    <source>
        <dbReference type="EMBL" id="GGD50617.1"/>
    </source>
</evidence>
<comment type="caution">
    <text evidence="2">The sequence shown here is derived from an EMBL/GenBank/DDBJ whole genome shotgun (WGS) entry which is preliminary data.</text>
</comment>
<evidence type="ECO:0000256" key="1">
    <source>
        <dbReference type="SAM" id="Phobius"/>
    </source>
</evidence>
<accession>A0ABQ1R086</accession>
<keyword evidence="1" id="KW-1133">Transmembrane helix</keyword>